<evidence type="ECO:0000256" key="1">
    <source>
        <dbReference type="SAM" id="MobiDB-lite"/>
    </source>
</evidence>
<feature type="region of interest" description="Disordered" evidence="1">
    <location>
        <begin position="29"/>
        <end position="66"/>
    </location>
</feature>
<name>A0A4Y2M3C5_ARAVE</name>
<keyword evidence="3" id="KW-1185">Reference proteome</keyword>
<comment type="caution">
    <text evidence="2">The sequence shown here is derived from an EMBL/GenBank/DDBJ whole genome shotgun (WGS) entry which is preliminary data.</text>
</comment>
<dbReference type="AlphaFoldDB" id="A0A4Y2M3C5"/>
<gene>
    <name evidence="2" type="ORF">AVEN_101257_1</name>
</gene>
<feature type="compositionally biased region" description="Basic and acidic residues" evidence="1">
    <location>
        <begin position="49"/>
        <end position="59"/>
    </location>
</feature>
<evidence type="ECO:0000313" key="3">
    <source>
        <dbReference type="Proteomes" id="UP000499080"/>
    </source>
</evidence>
<evidence type="ECO:0000313" key="2">
    <source>
        <dbReference type="EMBL" id="GBN20930.1"/>
    </source>
</evidence>
<proteinExistence type="predicted"/>
<accession>A0A4Y2M3C5</accession>
<reference evidence="2 3" key="1">
    <citation type="journal article" date="2019" name="Sci. Rep.">
        <title>Orb-weaving spider Araneus ventricosus genome elucidates the spidroin gene catalogue.</title>
        <authorList>
            <person name="Kono N."/>
            <person name="Nakamura H."/>
            <person name="Ohtoshi R."/>
            <person name="Moran D.A.P."/>
            <person name="Shinohara A."/>
            <person name="Yoshida Y."/>
            <person name="Fujiwara M."/>
            <person name="Mori M."/>
            <person name="Tomita M."/>
            <person name="Arakawa K."/>
        </authorList>
    </citation>
    <scope>NUCLEOTIDE SEQUENCE [LARGE SCALE GENOMIC DNA]</scope>
</reference>
<dbReference type="EMBL" id="BGPR01006675">
    <property type="protein sequence ID" value="GBN20930.1"/>
    <property type="molecule type" value="Genomic_DNA"/>
</dbReference>
<dbReference type="Proteomes" id="UP000499080">
    <property type="component" value="Unassembled WGS sequence"/>
</dbReference>
<protein>
    <submittedName>
        <fullName evidence="2">Uncharacterized protein</fullName>
    </submittedName>
</protein>
<organism evidence="2 3">
    <name type="scientific">Araneus ventricosus</name>
    <name type="common">Orbweaver spider</name>
    <name type="synonym">Epeira ventricosa</name>
    <dbReference type="NCBI Taxonomy" id="182803"/>
    <lineage>
        <taxon>Eukaryota</taxon>
        <taxon>Metazoa</taxon>
        <taxon>Ecdysozoa</taxon>
        <taxon>Arthropoda</taxon>
        <taxon>Chelicerata</taxon>
        <taxon>Arachnida</taxon>
        <taxon>Araneae</taxon>
        <taxon>Araneomorphae</taxon>
        <taxon>Entelegynae</taxon>
        <taxon>Araneoidea</taxon>
        <taxon>Araneidae</taxon>
        <taxon>Araneus</taxon>
    </lineage>
</organism>
<sequence>MNDNDSPFLKQKSSSYHIAKKCVVWSLEPAIPTRPDPSPHTNSPKARRERNPRCRENDPVLHNPEGYEVTVRSDRWKIAQVDRQKELITLWLFPLMKREGESMFAVGSIVRHPDKSWRLNLSATPQRAWSKVFLSWNLEEERGTRGPGDSTRDGRLRRD</sequence>